<proteinExistence type="predicted"/>
<dbReference type="EMBL" id="JAPZBQ010000005">
    <property type="protein sequence ID" value="KAJ5327925.1"/>
    <property type="molecule type" value="Genomic_DNA"/>
</dbReference>
<accession>A0A9W9QVP8</accession>
<sequence length="112" mass="12110">MKFSISASLALLATVTPALAASAIAEVYIKSELRSDRYYPSNLECVKAEAPTVKVTEIELYPIQFSDINCQIYTEAECKGDSYSIKAAAGSAGKQQKFSKDFYAGSFQCSGL</sequence>
<evidence type="ECO:0000256" key="1">
    <source>
        <dbReference type="SAM" id="SignalP"/>
    </source>
</evidence>
<reference evidence="3" key="1">
    <citation type="submission" date="2022-12" db="EMBL/GenBank/DDBJ databases">
        <authorList>
            <person name="Petersen C."/>
        </authorList>
    </citation>
    <scope>NUCLEOTIDE SEQUENCE</scope>
    <source>
        <strain evidence="2">IBT 35673</strain>
        <strain evidence="3">IBT 35675</strain>
    </source>
</reference>
<evidence type="ECO:0000313" key="2">
    <source>
        <dbReference type="EMBL" id="KAJ5327925.1"/>
    </source>
</evidence>
<dbReference type="EMBL" id="JAPZBR010000007">
    <property type="protein sequence ID" value="KAJ5346550.1"/>
    <property type="molecule type" value="Genomic_DNA"/>
</dbReference>
<name>A0A9W9QVP8_PENBR</name>
<protein>
    <submittedName>
        <fullName evidence="3">Uncharacterized protein</fullName>
    </submittedName>
</protein>
<evidence type="ECO:0000313" key="4">
    <source>
        <dbReference type="Proteomes" id="UP001148299"/>
    </source>
</evidence>
<reference evidence="3" key="2">
    <citation type="journal article" date="2023" name="IMA Fungus">
        <title>Comparative genomic study of the Penicillium genus elucidates a diverse pangenome and 15 lateral gene transfer events.</title>
        <authorList>
            <person name="Petersen C."/>
            <person name="Sorensen T."/>
            <person name="Nielsen M.R."/>
            <person name="Sondergaard T.E."/>
            <person name="Sorensen J.L."/>
            <person name="Fitzpatrick D.A."/>
            <person name="Frisvad J.C."/>
            <person name="Nielsen K.L."/>
        </authorList>
    </citation>
    <scope>NUCLEOTIDE SEQUENCE</scope>
    <source>
        <strain evidence="2">IBT 35673</strain>
        <strain evidence="3">IBT 35675</strain>
    </source>
</reference>
<dbReference type="Proteomes" id="UP001148299">
    <property type="component" value="Unassembled WGS sequence"/>
</dbReference>
<gene>
    <name evidence="2" type="ORF">N7452_008315</name>
    <name evidence="3" type="ORF">N7541_009032</name>
</gene>
<comment type="caution">
    <text evidence="3">The sequence shown here is derived from an EMBL/GenBank/DDBJ whole genome shotgun (WGS) entry which is preliminary data.</text>
</comment>
<feature type="signal peptide" evidence="1">
    <location>
        <begin position="1"/>
        <end position="20"/>
    </location>
</feature>
<feature type="chain" id="PRO_5041155262" evidence="1">
    <location>
        <begin position="21"/>
        <end position="112"/>
    </location>
</feature>
<keyword evidence="1" id="KW-0732">Signal</keyword>
<evidence type="ECO:0000313" key="3">
    <source>
        <dbReference type="EMBL" id="KAJ5346550.1"/>
    </source>
</evidence>
<dbReference type="OrthoDB" id="4314774at2759"/>
<keyword evidence="4" id="KW-1185">Reference proteome</keyword>
<dbReference type="AlphaFoldDB" id="A0A9W9QVP8"/>
<dbReference type="Proteomes" id="UP001147695">
    <property type="component" value="Unassembled WGS sequence"/>
</dbReference>
<organism evidence="3 4">
    <name type="scientific">Penicillium brevicompactum</name>
    <dbReference type="NCBI Taxonomy" id="5074"/>
    <lineage>
        <taxon>Eukaryota</taxon>
        <taxon>Fungi</taxon>
        <taxon>Dikarya</taxon>
        <taxon>Ascomycota</taxon>
        <taxon>Pezizomycotina</taxon>
        <taxon>Eurotiomycetes</taxon>
        <taxon>Eurotiomycetidae</taxon>
        <taxon>Eurotiales</taxon>
        <taxon>Aspergillaceae</taxon>
        <taxon>Penicillium</taxon>
    </lineage>
</organism>